<dbReference type="eggNOG" id="ENOG502TBFR">
    <property type="taxonomic scope" value="Eukaryota"/>
</dbReference>
<name>B3MXU4_DROAN</name>
<evidence type="ECO:0000313" key="3">
    <source>
        <dbReference type="Proteomes" id="UP000007801"/>
    </source>
</evidence>
<gene>
    <name evidence="2" type="primary">Dana\GF19372</name>
    <name evidence="2" type="synonym">dana_GLEANR_21414</name>
    <name evidence="2" type="ORF">GF19372</name>
</gene>
<dbReference type="GeneID" id="6502132"/>
<dbReference type="HOGENOM" id="CLU_1596288_0_0_1"/>
<evidence type="ECO:0000256" key="1">
    <source>
        <dbReference type="SAM" id="MobiDB-lite"/>
    </source>
</evidence>
<keyword evidence="3" id="KW-1185">Reference proteome</keyword>
<protein>
    <submittedName>
        <fullName evidence="2">Uncharacterized protein</fullName>
    </submittedName>
</protein>
<organism evidence="2 3">
    <name type="scientific">Drosophila ananassae</name>
    <name type="common">Fruit fly</name>
    <dbReference type="NCBI Taxonomy" id="7217"/>
    <lineage>
        <taxon>Eukaryota</taxon>
        <taxon>Metazoa</taxon>
        <taxon>Ecdysozoa</taxon>
        <taxon>Arthropoda</taxon>
        <taxon>Hexapoda</taxon>
        <taxon>Insecta</taxon>
        <taxon>Pterygota</taxon>
        <taxon>Neoptera</taxon>
        <taxon>Endopterygota</taxon>
        <taxon>Diptera</taxon>
        <taxon>Brachycera</taxon>
        <taxon>Muscomorpha</taxon>
        <taxon>Ephydroidea</taxon>
        <taxon>Drosophilidae</taxon>
        <taxon>Drosophila</taxon>
        <taxon>Sophophora</taxon>
    </lineage>
</organism>
<dbReference type="OrthoDB" id="5982138at2759"/>
<sequence length="196" mass="19632">MSYWTPGAGFAGAAGPPPAADTMSSTPPTGLPTGQQQPVDSPLLPPPPTGQNIAPSGAFPGSLTPGWNDPPPISGGAMASGGDGGRRPRLDLRKRVAYPLSGQQFHQPQPNFQAPGLDQGLARPVAMVPPQRQLPVQNHGSFGEGAGAGIIDASGFSGIGGVGSPAGNANRPPPLASELIGNPSKVPVAIVPPRTK</sequence>
<feature type="compositionally biased region" description="Low complexity" evidence="1">
    <location>
        <begin position="26"/>
        <end position="38"/>
    </location>
</feature>
<dbReference type="EMBL" id="CH902630">
    <property type="protein sequence ID" value="EDV38559.2"/>
    <property type="molecule type" value="Genomic_DNA"/>
</dbReference>
<dbReference type="AlphaFoldDB" id="B3MXU4"/>
<dbReference type="InParanoid" id="B3MXU4"/>
<dbReference type="KEGG" id="dan:6502132"/>
<feature type="region of interest" description="Disordered" evidence="1">
    <location>
        <begin position="1"/>
        <end position="91"/>
    </location>
</feature>
<reference evidence="2 3" key="1">
    <citation type="journal article" date="2007" name="Nature">
        <title>Evolution of genes and genomes on the Drosophila phylogeny.</title>
        <authorList>
            <consortium name="Drosophila 12 Genomes Consortium"/>
            <person name="Clark A.G."/>
            <person name="Eisen M.B."/>
            <person name="Smith D.R."/>
            <person name="Bergman C.M."/>
            <person name="Oliver B."/>
            <person name="Markow T.A."/>
            <person name="Kaufman T.C."/>
            <person name="Kellis M."/>
            <person name="Gelbart W."/>
            <person name="Iyer V.N."/>
            <person name="Pollard D.A."/>
            <person name="Sackton T.B."/>
            <person name="Larracuente A.M."/>
            <person name="Singh N.D."/>
            <person name="Abad J.P."/>
            <person name="Abt D.N."/>
            <person name="Adryan B."/>
            <person name="Aguade M."/>
            <person name="Akashi H."/>
            <person name="Anderson W.W."/>
            <person name="Aquadro C.F."/>
            <person name="Ardell D.H."/>
            <person name="Arguello R."/>
            <person name="Artieri C.G."/>
            <person name="Barbash D.A."/>
            <person name="Barker D."/>
            <person name="Barsanti P."/>
            <person name="Batterham P."/>
            <person name="Batzoglou S."/>
            <person name="Begun D."/>
            <person name="Bhutkar A."/>
            <person name="Blanco E."/>
            <person name="Bosak S.A."/>
            <person name="Bradley R.K."/>
            <person name="Brand A.D."/>
            <person name="Brent M.R."/>
            <person name="Brooks A.N."/>
            <person name="Brown R.H."/>
            <person name="Butlin R.K."/>
            <person name="Caggese C."/>
            <person name="Calvi B.R."/>
            <person name="Bernardo de Carvalho A."/>
            <person name="Caspi A."/>
            <person name="Castrezana S."/>
            <person name="Celniker S.E."/>
            <person name="Chang J.L."/>
            <person name="Chapple C."/>
            <person name="Chatterji S."/>
            <person name="Chinwalla A."/>
            <person name="Civetta A."/>
            <person name="Clifton S.W."/>
            <person name="Comeron J.M."/>
            <person name="Costello J.C."/>
            <person name="Coyne J.A."/>
            <person name="Daub J."/>
            <person name="David R.G."/>
            <person name="Delcher A.L."/>
            <person name="Delehaunty K."/>
            <person name="Do C.B."/>
            <person name="Ebling H."/>
            <person name="Edwards K."/>
            <person name="Eickbush T."/>
            <person name="Evans J.D."/>
            <person name="Filipski A."/>
            <person name="Findeiss S."/>
            <person name="Freyhult E."/>
            <person name="Fulton L."/>
            <person name="Fulton R."/>
            <person name="Garcia A.C."/>
            <person name="Gardiner A."/>
            <person name="Garfield D.A."/>
            <person name="Garvin B.E."/>
            <person name="Gibson G."/>
            <person name="Gilbert D."/>
            <person name="Gnerre S."/>
            <person name="Godfrey J."/>
            <person name="Good R."/>
            <person name="Gotea V."/>
            <person name="Gravely B."/>
            <person name="Greenberg A.J."/>
            <person name="Griffiths-Jones S."/>
            <person name="Gross S."/>
            <person name="Guigo R."/>
            <person name="Gustafson E.A."/>
            <person name="Haerty W."/>
            <person name="Hahn M.W."/>
            <person name="Halligan D.L."/>
            <person name="Halpern A.L."/>
            <person name="Halter G.M."/>
            <person name="Han M.V."/>
            <person name="Heger A."/>
            <person name="Hillier L."/>
            <person name="Hinrichs A.S."/>
            <person name="Holmes I."/>
            <person name="Hoskins R.A."/>
            <person name="Hubisz M.J."/>
            <person name="Hultmark D."/>
            <person name="Huntley M.A."/>
            <person name="Jaffe D.B."/>
            <person name="Jagadeeshan S."/>
            <person name="Jeck W.R."/>
            <person name="Johnson J."/>
            <person name="Jones C.D."/>
            <person name="Jordan W.C."/>
            <person name="Karpen G.H."/>
            <person name="Kataoka E."/>
            <person name="Keightley P.D."/>
            <person name="Kheradpour P."/>
            <person name="Kirkness E.F."/>
            <person name="Koerich L.B."/>
            <person name="Kristiansen K."/>
            <person name="Kudrna D."/>
            <person name="Kulathinal R.J."/>
            <person name="Kumar S."/>
            <person name="Kwok R."/>
            <person name="Lander E."/>
            <person name="Langley C.H."/>
            <person name="Lapoint R."/>
            <person name="Lazzaro B.P."/>
            <person name="Lee S.J."/>
            <person name="Levesque L."/>
            <person name="Li R."/>
            <person name="Lin C.F."/>
            <person name="Lin M.F."/>
            <person name="Lindblad-Toh K."/>
            <person name="Llopart A."/>
            <person name="Long M."/>
            <person name="Low L."/>
            <person name="Lozovsky E."/>
            <person name="Lu J."/>
            <person name="Luo M."/>
            <person name="Machado C.A."/>
            <person name="Makalowski W."/>
            <person name="Marzo M."/>
            <person name="Matsuda M."/>
            <person name="Matzkin L."/>
            <person name="McAllister B."/>
            <person name="McBride C.S."/>
            <person name="McKernan B."/>
            <person name="McKernan K."/>
            <person name="Mendez-Lago M."/>
            <person name="Minx P."/>
            <person name="Mollenhauer M.U."/>
            <person name="Montooth K."/>
            <person name="Mount S.M."/>
            <person name="Mu X."/>
            <person name="Myers E."/>
            <person name="Negre B."/>
            <person name="Newfeld S."/>
            <person name="Nielsen R."/>
            <person name="Noor M.A."/>
            <person name="O'Grady P."/>
            <person name="Pachter L."/>
            <person name="Papaceit M."/>
            <person name="Parisi M.J."/>
            <person name="Parisi M."/>
            <person name="Parts L."/>
            <person name="Pedersen J.S."/>
            <person name="Pesole G."/>
            <person name="Phillippy A.M."/>
            <person name="Ponting C.P."/>
            <person name="Pop M."/>
            <person name="Porcelli D."/>
            <person name="Powell J.R."/>
            <person name="Prohaska S."/>
            <person name="Pruitt K."/>
            <person name="Puig M."/>
            <person name="Quesneville H."/>
            <person name="Ram K.R."/>
            <person name="Rand D."/>
            <person name="Rasmussen M.D."/>
            <person name="Reed L.K."/>
            <person name="Reenan R."/>
            <person name="Reily A."/>
            <person name="Remington K.A."/>
            <person name="Rieger T.T."/>
            <person name="Ritchie M.G."/>
            <person name="Robin C."/>
            <person name="Rogers Y.H."/>
            <person name="Rohde C."/>
            <person name="Rozas J."/>
            <person name="Rubenfield M.J."/>
            <person name="Ruiz A."/>
            <person name="Russo S."/>
            <person name="Salzberg S.L."/>
            <person name="Sanchez-Gracia A."/>
            <person name="Saranga D.J."/>
            <person name="Sato H."/>
            <person name="Schaeffer S.W."/>
            <person name="Schatz M.C."/>
            <person name="Schlenke T."/>
            <person name="Schwartz R."/>
            <person name="Segarra C."/>
            <person name="Singh R.S."/>
            <person name="Sirot L."/>
            <person name="Sirota M."/>
            <person name="Sisneros N.B."/>
            <person name="Smith C.D."/>
            <person name="Smith T.F."/>
            <person name="Spieth J."/>
            <person name="Stage D.E."/>
            <person name="Stark A."/>
            <person name="Stephan W."/>
            <person name="Strausberg R.L."/>
            <person name="Strempel S."/>
            <person name="Sturgill D."/>
            <person name="Sutton G."/>
            <person name="Sutton G.G."/>
            <person name="Tao W."/>
            <person name="Teichmann S."/>
            <person name="Tobari Y.N."/>
            <person name="Tomimura Y."/>
            <person name="Tsolas J.M."/>
            <person name="Valente V.L."/>
            <person name="Venter E."/>
            <person name="Venter J.C."/>
            <person name="Vicario S."/>
            <person name="Vieira F.G."/>
            <person name="Vilella A.J."/>
            <person name="Villasante A."/>
            <person name="Walenz B."/>
            <person name="Wang J."/>
            <person name="Wasserman M."/>
            <person name="Watts T."/>
            <person name="Wilson D."/>
            <person name="Wilson R.K."/>
            <person name="Wing R.A."/>
            <person name="Wolfner M.F."/>
            <person name="Wong A."/>
            <person name="Wong G.K."/>
            <person name="Wu C.I."/>
            <person name="Wu G."/>
            <person name="Yamamoto D."/>
            <person name="Yang H.P."/>
            <person name="Yang S.P."/>
            <person name="Yorke J.A."/>
            <person name="Yoshida K."/>
            <person name="Zdobnov E."/>
            <person name="Zhang P."/>
            <person name="Zhang Y."/>
            <person name="Zimin A.V."/>
            <person name="Baldwin J."/>
            <person name="Abdouelleil A."/>
            <person name="Abdulkadir J."/>
            <person name="Abebe A."/>
            <person name="Abera B."/>
            <person name="Abreu J."/>
            <person name="Acer S.C."/>
            <person name="Aftuck L."/>
            <person name="Alexander A."/>
            <person name="An P."/>
            <person name="Anderson E."/>
            <person name="Anderson S."/>
            <person name="Arachi H."/>
            <person name="Azer M."/>
            <person name="Bachantsang P."/>
            <person name="Barry A."/>
            <person name="Bayul T."/>
            <person name="Berlin A."/>
            <person name="Bessette D."/>
            <person name="Bloom T."/>
            <person name="Blye J."/>
            <person name="Boguslavskiy L."/>
            <person name="Bonnet C."/>
            <person name="Boukhgalter B."/>
            <person name="Bourzgui I."/>
            <person name="Brown A."/>
            <person name="Cahill P."/>
            <person name="Channer S."/>
            <person name="Cheshatsang Y."/>
            <person name="Chuda L."/>
            <person name="Citroen M."/>
            <person name="Collymore A."/>
            <person name="Cooke P."/>
            <person name="Costello M."/>
            <person name="D'Aco K."/>
            <person name="Daza R."/>
            <person name="De Haan G."/>
            <person name="DeGray S."/>
            <person name="DeMaso C."/>
            <person name="Dhargay N."/>
            <person name="Dooley K."/>
            <person name="Dooley E."/>
            <person name="Doricent M."/>
            <person name="Dorje P."/>
            <person name="Dorjee K."/>
            <person name="Dupes A."/>
            <person name="Elong R."/>
            <person name="Falk J."/>
            <person name="Farina A."/>
            <person name="Faro S."/>
            <person name="Ferguson D."/>
            <person name="Fisher S."/>
            <person name="Foley C.D."/>
            <person name="Franke A."/>
            <person name="Friedrich D."/>
            <person name="Gadbois L."/>
            <person name="Gearin G."/>
            <person name="Gearin C.R."/>
            <person name="Giannoukos G."/>
            <person name="Goode T."/>
            <person name="Graham J."/>
            <person name="Grandbois E."/>
            <person name="Grewal S."/>
            <person name="Gyaltsen K."/>
            <person name="Hafez N."/>
            <person name="Hagos B."/>
            <person name="Hall J."/>
            <person name="Henson C."/>
            <person name="Hollinger A."/>
            <person name="Honan T."/>
            <person name="Huard M.D."/>
            <person name="Hughes L."/>
            <person name="Hurhula B."/>
            <person name="Husby M.E."/>
            <person name="Kamat A."/>
            <person name="Kanga B."/>
            <person name="Kashin S."/>
            <person name="Khazanovich D."/>
            <person name="Kisner P."/>
            <person name="Lance K."/>
            <person name="Lara M."/>
            <person name="Lee W."/>
            <person name="Lennon N."/>
            <person name="Letendre F."/>
            <person name="LeVine R."/>
            <person name="Lipovsky A."/>
            <person name="Liu X."/>
            <person name="Liu J."/>
            <person name="Liu S."/>
            <person name="Lokyitsang T."/>
            <person name="Lokyitsang Y."/>
            <person name="Lubonja R."/>
            <person name="Lui A."/>
            <person name="MacDonald P."/>
            <person name="Magnisalis V."/>
            <person name="Maru K."/>
            <person name="Matthews C."/>
            <person name="McCusker W."/>
            <person name="McDonough S."/>
            <person name="Mehta T."/>
            <person name="Meldrim J."/>
            <person name="Meneus L."/>
            <person name="Mihai O."/>
            <person name="Mihalev A."/>
            <person name="Mihova T."/>
            <person name="Mittelman R."/>
            <person name="Mlenga V."/>
            <person name="Montmayeur A."/>
            <person name="Mulrain L."/>
            <person name="Navidi A."/>
            <person name="Naylor J."/>
            <person name="Negash T."/>
            <person name="Nguyen T."/>
            <person name="Nguyen N."/>
            <person name="Nicol R."/>
            <person name="Norbu C."/>
            <person name="Norbu N."/>
            <person name="Novod N."/>
            <person name="O'Neill B."/>
            <person name="Osman S."/>
            <person name="Markiewicz E."/>
            <person name="Oyono O.L."/>
            <person name="Patti C."/>
            <person name="Phunkhang P."/>
            <person name="Pierre F."/>
            <person name="Priest M."/>
            <person name="Raghuraman S."/>
            <person name="Rege F."/>
            <person name="Reyes R."/>
            <person name="Rise C."/>
            <person name="Rogov P."/>
            <person name="Ross K."/>
            <person name="Ryan E."/>
            <person name="Settipalli S."/>
            <person name="Shea T."/>
            <person name="Sherpa N."/>
            <person name="Shi L."/>
            <person name="Shih D."/>
            <person name="Sparrow T."/>
            <person name="Spaulding J."/>
            <person name="Stalker J."/>
            <person name="Stange-Thomann N."/>
            <person name="Stavropoulos S."/>
            <person name="Stone C."/>
            <person name="Strader C."/>
            <person name="Tesfaye S."/>
            <person name="Thomson T."/>
            <person name="Thoulutsang Y."/>
            <person name="Thoulutsang D."/>
            <person name="Topham K."/>
            <person name="Topping I."/>
            <person name="Tsamla T."/>
            <person name="Vassiliev H."/>
            <person name="Vo A."/>
            <person name="Wangchuk T."/>
            <person name="Wangdi T."/>
            <person name="Weiand M."/>
            <person name="Wilkinson J."/>
            <person name="Wilson A."/>
            <person name="Yadav S."/>
            <person name="Young G."/>
            <person name="Yu Q."/>
            <person name="Zembek L."/>
            <person name="Zhong D."/>
            <person name="Zimmer A."/>
            <person name="Zwirko Z."/>
            <person name="Jaffe D.B."/>
            <person name="Alvarez P."/>
            <person name="Brockman W."/>
            <person name="Butler J."/>
            <person name="Chin C."/>
            <person name="Gnerre S."/>
            <person name="Grabherr M."/>
            <person name="Kleber M."/>
            <person name="Mauceli E."/>
            <person name="MacCallum I."/>
        </authorList>
    </citation>
    <scope>NUCLEOTIDE SEQUENCE [LARGE SCALE GENOMIC DNA]</scope>
    <source>
        <strain evidence="3">Tucson 14024-0371.13</strain>
    </source>
</reference>
<feature type="compositionally biased region" description="Low complexity" evidence="1">
    <location>
        <begin position="1"/>
        <end position="14"/>
    </location>
</feature>
<evidence type="ECO:0000313" key="2">
    <source>
        <dbReference type="EMBL" id="EDV38559.2"/>
    </source>
</evidence>
<accession>B3MXU4</accession>
<proteinExistence type="predicted"/>
<dbReference type="Proteomes" id="UP000007801">
    <property type="component" value="Unassembled WGS sequence"/>
</dbReference>